<comment type="caution">
    <text evidence="3">The sequence shown here is derived from an EMBL/GenBank/DDBJ whole genome shotgun (WGS) entry which is preliminary data.</text>
</comment>
<dbReference type="RefSeq" id="WP_133390630.1">
    <property type="nucleotide sequence ID" value="NZ_SMUW01000033.1"/>
</dbReference>
<dbReference type="Gene3D" id="2.130.10.130">
    <property type="entry name" value="Integrin alpha, N-terminal"/>
    <property type="match status" value="3"/>
</dbReference>
<accession>A0A4V3AQZ7</accession>
<dbReference type="Pfam" id="PF07593">
    <property type="entry name" value="UnbV_ASPIC"/>
    <property type="match status" value="1"/>
</dbReference>
<dbReference type="PANTHER" id="PTHR16026">
    <property type="entry name" value="CARTILAGE ACIDIC PROTEIN 1"/>
    <property type="match status" value="1"/>
</dbReference>
<dbReference type="Pfam" id="PF13517">
    <property type="entry name" value="FG-GAP_3"/>
    <property type="match status" value="4"/>
</dbReference>
<evidence type="ECO:0000313" key="3">
    <source>
        <dbReference type="EMBL" id="TDK44677.1"/>
    </source>
</evidence>
<dbReference type="EMBL" id="SMUW01000033">
    <property type="protein sequence ID" value="TDK44677.1"/>
    <property type="molecule type" value="Genomic_DNA"/>
</dbReference>
<evidence type="ECO:0000313" key="4">
    <source>
        <dbReference type="Proteomes" id="UP000295438"/>
    </source>
</evidence>
<dbReference type="SUPFAM" id="SSF69318">
    <property type="entry name" value="Integrin alpha N-terminal domain"/>
    <property type="match status" value="2"/>
</dbReference>
<protein>
    <recommendedName>
        <fullName evidence="2">ASPIC/UnbV domain-containing protein</fullName>
    </recommendedName>
</protein>
<dbReference type="InterPro" id="IPR011519">
    <property type="entry name" value="UnbV_ASPIC"/>
</dbReference>
<dbReference type="InterPro" id="IPR013517">
    <property type="entry name" value="FG-GAP"/>
</dbReference>
<keyword evidence="1" id="KW-0732">Signal</keyword>
<proteinExistence type="predicted"/>
<dbReference type="AlphaFoldDB" id="A0A4V3AQZ7"/>
<reference evidence="3 4" key="1">
    <citation type="submission" date="2019-03" db="EMBL/GenBank/DDBJ databases">
        <title>Algoriphagus aquimaris sp. nov., isolated form marine sediment in Pohang, Korea.</title>
        <authorList>
            <person name="Kim J."/>
            <person name="Yoon S.-H."/>
            <person name="Lee S.-S."/>
        </authorList>
    </citation>
    <scope>NUCLEOTIDE SEQUENCE [LARGE SCALE GENOMIC DNA]</scope>
    <source>
        <strain evidence="3 4">F21</strain>
    </source>
</reference>
<organism evidence="3 4">
    <name type="scientific">Algoriphagus formosus</name>
    <dbReference type="NCBI Taxonomy" id="2007308"/>
    <lineage>
        <taxon>Bacteria</taxon>
        <taxon>Pseudomonadati</taxon>
        <taxon>Bacteroidota</taxon>
        <taxon>Cytophagia</taxon>
        <taxon>Cytophagales</taxon>
        <taxon>Cyclobacteriaceae</taxon>
        <taxon>Algoriphagus</taxon>
    </lineage>
</organism>
<dbReference type="PROSITE" id="PS51257">
    <property type="entry name" value="PROKAR_LIPOPROTEIN"/>
    <property type="match status" value="1"/>
</dbReference>
<sequence>MKKSASFLFILFSILASCQKKGESEQLLFEKIKPEESGITFRNDLSYTESVNPYTFRNFYNGAGVGLGDLNNDGLIDIVFSGNQSPNKIYLNEGNFKFKDITDSAGIISQNEWNTGVSLADVNQDGLLDIYFCKSGPLNSANRANELYINLGNLQFENQAKSYGLDEVGLSQHAVFFDFDKDGDLDVYLLSNSARSVGVFDLREGQREIRDPEGGNKLFRNDGEKFTDISEEAGIYGSLIGYGLGVTVADLNEDFWPDLYVSNDFFERDYLYLNNQDGTFREVLPDLLPEISMGSMGADIADLNNDGLPEIFVTEMLPADLARAKTKTPFEEWDKYQSNLKAGYHRQFTRNTLQRNLGKDPNSDLPMFTEIARMAGVHATDWSWGALIFDADLDGLKDVFVANGIVKDLTDFDFVDFYMNNQEKIEDYRADSILVTKMIDAFPSNPQVNFWFKNQGNWSFENQAERSGLNQATFSTGAAYGDLDNDGDLDLVVNNLNDEAGVYRNTSIEKQQSNFIGLDLSGYFGAKVSIKTAKNEQVQEYHPVKGYMSSVDPRLVFGLGDESSIEEIQVIWPDLSETILKNISANQYLKLSPLEKELLKDQKDLVSPLLEELPLPEGIKHQESPFVDFDRDRLRFWSISNEGPRIASTTEAEESLIFLPGAKGYPSQLFRIDQAGKTKDESERLVGQNPEMEIVGAIFFDTNGDGRQDLLTWSGGIEFPARSPQYRDQLFIQNEQGEFILSEQGFDSRPTAFALSHDLDQDGDEDLIFGYRAQPFAYGVPEGLGIWRNDGKGNFKDISESYGESISSLGMLTDGALADLDGDGMSELIVAGEWMAIQIFSLDEALTNRTAEFGFAESTGLWNRLLVEDLDEDGYPEILAGNSGTNTRLHFKNGSKLRMYINDFDQNGSLDPILCEFDGEKSIPWVMKNALLKQIPSLRKNLVRYSDYQDKSMEELFPANSLSNSLILEAENLETILWKNENGERFTKSELPQEVQQAPVFAIHLLETAANKYLILGGNQSRIKPELGTQLASYGWVLQKDNSGKWKAIMPAESGMAIPGEIRDILAIQNNQYLIVSKNDDKPVLFKIRP</sequence>
<name>A0A4V3AQZ7_9BACT</name>
<feature type="domain" description="ASPIC/UnbV" evidence="2">
    <location>
        <begin position="524"/>
        <end position="589"/>
    </location>
</feature>
<gene>
    <name evidence="3" type="ORF">E1898_08850</name>
</gene>
<evidence type="ECO:0000259" key="2">
    <source>
        <dbReference type="Pfam" id="PF07593"/>
    </source>
</evidence>
<keyword evidence="4" id="KW-1185">Reference proteome</keyword>
<dbReference type="InterPro" id="IPR028994">
    <property type="entry name" value="Integrin_alpha_N"/>
</dbReference>
<dbReference type="Proteomes" id="UP000295438">
    <property type="component" value="Unassembled WGS sequence"/>
</dbReference>
<dbReference type="InterPro" id="IPR027039">
    <property type="entry name" value="Crtac1"/>
</dbReference>
<evidence type="ECO:0000256" key="1">
    <source>
        <dbReference type="ARBA" id="ARBA00022729"/>
    </source>
</evidence>
<dbReference type="PANTHER" id="PTHR16026:SF0">
    <property type="entry name" value="CARTILAGE ACIDIC PROTEIN 1"/>
    <property type="match status" value="1"/>
</dbReference>